<feature type="transmembrane region" description="Helical" evidence="1">
    <location>
        <begin position="217"/>
        <end position="241"/>
    </location>
</feature>
<dbReference type="OrthoDB" id="419711at2759"/>
<dbReference type="GO" id="GO:0016020">
    <property type="term" value="C:membrane"/>
    <property type="evidence" value="ECO:0007669"/>
    <property type="project" value="TreeGrafter"/>
</dbReference>
<name>A0A0G2HVE1_9EURO</name>
<feature type="transmembrane region" description="Helical" evidence="1">
    <location>
        <begin position="152"/>
        <end position="169"/>
    </location>
</feature>
<dbReference type="EMBL" id="LCZI01001160">
    <property type="protein sequence ID" value="KKZ62182.1"/>
    <property type="molecule type" value="Genomic_DNA"/>
</dbReference>
<reference evidence="3" key="1">
    <citation type="journal article" date="2015" name="PLoS Genet.">
        <title>The dynamic genome and transcriptome of the human fungal pathogen Blastomyces and close relative Emmonsia.</title>
        <authorList>
            <person name="Munoz J.F."/>
            <person name="Gauthier G.M."/>
            <person name="Desjardins C.A."/>
            <person name="Gallo J.E."/>
            <person name="Holder J."/>
            <person name="Sullivan T.D."/>
            <person name="Marty A.J."/>
            <person name="Carmen J.C."/>
            <person name="Chen Z."/>
            <person name="Ding L."/>
            <person name="Gujja S."/>
            <person name="Magrini V."/>
            <person name="Misas E."/>
            <person name="Mitreva M."/>
            <person name="Priest M."/>
            <person name="Saif S."/>
            <person name="Whiston E.A."/>
            <person name="Young S."/>
            <person name="Zeng Q."/>
            <person name="Goldman W.E."/>
            <person name="Mardis E.R."/>
            <person name="Taylor J.W."/>
            <person name="McEwen J.G."/>
            <person name="Clay O.K."/>
            <person name="Klein B.S."/>
            <person name="Cuomo C.A."/>
        </authorList>
    </citation>
    <scope>NUCLEOTIDE SEQUENCE [LARGE SCALE GENOMIC DNA]</scope>
    <source>
        <strain evidence="3">UAMH 3008</strain>
    </source>
</reference>
<feature type="transmembrane region" description="Helical" evidence="1">
    <location>
        <begin position="29"/>
        <end position="52"/>
    </location>
</feature>
<evidence type="ECO:0000313" key="3">
    <source>
        <dbReference type="Proteomes" id="UP000034164"/>
    </source>
</evidence>
<evidence type="ECO:0000256" key="1">
    <source>
        <dbReference type="SAM" id="Phobius"/>
    </source>
</evidence>
<keyword evidence="1" id="KW-1133">Transmembrane helix</keyword>
<dbReference type="PANTHER" id="PTHR12242">
    <property type="entry name" value="OS02G0130600 PROTEIN-RELATED"/>
    <property type="match status" value="1"/>
</dbReference>
<feature type="transmembrane region" description="Helical" evidence="1">
    <location>
        <begin position="176"/>
        <end position="197"/>
    </location>
</feature>
<gene>
    <name evidence="2" type="ORF">EMCG_03320</name>
</gene>
<dbReference type="VEuPathDB" id="FungiDB:EMCG_03320"/>
<dbReference type="AlphaFoldDB" id="A0A0G2HVE1"/>
<comment type="caution">
    <text evidence="2">The sequence shown here is derived from an EMBL/GenBank/DDBJ whole genome shotgun (WGS) entry which is preliminary data.</text>
</comment>
<organism evidence="2 3">
    <name type="scientific">[Emmonsia] crescens</name>
    <dbReference type="NCBI Taxonomy" id="73230"/>
    <lineage>
        <taxon>Eukaryota</taxon>
        <taxon>Fungi</taxon>
        <taxon>Dikarya</taxon>
        <taxon>Ascomycota</taxon>
        <taxon>Pezizomycotina</taxon>
        <taxon>Eurotiomycetes</taxon>
        <taxon>Eurotiomycetidae</taxon>
        <taxon>Onygenales</taxon>
        <taxon>Ajellomycetaceae</taxon>
        <taxon>Emergomyces</taxon>
    </lineage>
</organism>
<keyword evidence="1" id="KW-0472">Membrane</keyword>
<keyword evidence="1" id="KW-0812">Transmembrane</keyword>
<proteinExistence type="predicted"/>
<dbReference type="PANTHER" id="PTHR12242:SF1">
    <property type="entry name" value="MYND-TYPE DOMAIN-CONTAINING PROTEIN"/>
    <property type="match status" value="1"/>
</dbReference>
<accession>A0A0G2HVE1</accession>
<evidence type="ECO:0008006" key="4">
    <source>
        <dbReference type="Google" id="ProtNLM"/>
    </source>
</evidence>
<feature type="transmembrane region" description="Helical" evidence="1">
    <location>
        <begin position="72"/>
        <end position="92"/>
    </location>
</feature>
<protein>
    <recommendedName>
        <fullName evidence="4">FAR-17a/AIG1-like protein</fullName>
    </recommendedName>
</protein>
<sequence length="287" mass="33029">MRSIHALMGADPAHDNLHHFETSWLFSPLIFSILRLIIFFYCLLTLVIIFAYEGADGRGIRDAQAFSYFTNLSFAGIMWYFLVAAIHTFLYSRKGRSVLLNKWPRWLRSMHSLFYTTVVCYPFVVMAVYWALLYRGPWYPVRFNAWTNISQHALPPFFSLFEIIFSMVPPPPLLHIPFLIILLALYLGVAYITHATQGFWVYPFLNPGPNGRYSSRVVGYIFAVVAAQIFVFIVVWLLSFLRVRLVSSKGARWAKAGDEAWIVRRGGANGDAEAGRETMEIHPDERK</sequence>
<dbReference type="Proteomes" id="UP000034164">
    <property type="component" value="Unassembled WGS sequence"/>
</dbReference>
<evidence type="ECO:0000313" key="2">
    <source>
        <dbReference type="EMBL" id="KKZ62182.1"/>
    </source>
</evidence>
<feature type="transmembrane region" description="Helical" evidence="1">
    <location>
        <begin position="113"/>
        <end position="132"/>
    </location>
</feature>